<feature type="region of interest" description="Disordered" evidence="1">
    <location>
        <begin position="1"/>
        <end position="27"/>
    </location>
</feature>
<dbReference type="PANTHER" id="PTHR13500:SF0">
    <property type="entry name" value="NUCLEOLAR PRE-RIBOSOMAL-ASSOCIATED PROTEIN 1"/>
    <property type="match status" value="1"/>
</dbReference>
<evidence type="ECO:0000313" key="3">
    <source>
        <dbReference type="EnsemblProtists" id="EOD19802"/>
    </source>
</evidence>
<proteinExistence type="predicted"/>
<sequence length="491" mass="52627">MLLPAEPAGCGGEPLSASAPLEGGEAARASTRRRRRCGLERRLFTCLSREQVARADAAEGPRPDALGSLLVLRCLLRHGRCDAPRWISKGAAGLLVVGLSAASPSARSLAYEAVAALMAERPHVVRLLRSLQDAITKPNLRVPSLWSVFVAHGLAILAQPHHPQYKALNNYILTRAFFDLSDVALFFRCSTPECELRTTSHRLQVPMFFHCFHSGSSTPRDDRLWMLALLSHGLRAEEDARLCGGRHVLELLLGLSDSRGSATRASALLSKHGILAWLRMQLCASPLSSPLLELVALLAALVREMEEEAAAWRFFCESVRLLSEACRQPGAATLAAALERARAAGSLVAWLEKRLAASVPLRLSAPAAALGSLCGFYGFQLESGRALPVPALACREWLRESRHLTHRLNRALLLLSAPRLTPAERDAAAELVATAAGSVPGAARGACAEELLSLLLRGNHVGSSGLGALDALRALSTHQCPAMFPGAGDLE</sequence>
<feature type="domain" description="URB1 C-terminal" evidence="2">
    <location>
        <begin position="93"/>
        <end position="193"/>
    </location>
</feature>
<name>A0A0D3J8G7_EMIH1</name>
<dbReference type="PANTHER" id="PTHR13500">
    <property type="entry name" value="NUCLEOLAR PRERIBOSOMAL-ASSOCIATED PROTEIN 1"/>
    <property type="match status" value="1"/>
</dbReference>
<reference evidence="3" key="2">
    <citation type="submission" date="2024-10" db="UniProtKB">
        <authorList>
            <consortium name="EnsemblProtists"/>
        </authorList>
    </citation>
    <scope>IDENTIFICATION</scope>
</reference>
<evidence type="ECO:0000259" key="2">
    <source>
        <dbReference type="Pfam" id="PF16201"/>
    </source>
</evidence>
<dbReference type="GO" id="GO:0000463">
    <property type="term" value="P:maturation of LSU-rRNA from tricistronic rRNA transcript (SSU-rRNA, 5.8S rRNA, LSU-rRNA)"/>
    <property type="evidence" value="ECO:0007669"/>
    <property type="project" value="TreeGrafter"/>
</dbReference>
<dbReference type="HOGENOM" id="CLU_556017_0_0_1"/>
<dbReference type="PaxDb" id="2903-EOD19802"/>
<dbReference type="eggNOG" id="KOG1791">
    <property type="taxonomic scope" value="Eukaryota"/>
</dbReference>
<dbReference type="KEGG" id="ehx:EMIHUDRAFT_242558"/>
<dbReference type="Proteomes" id="UP000013827">
    <property type="component" value="Unassembled WGS sequence"/>
</dbReference>
<dbReference type="GO" id="GO:0005730">
    <property type="term" value="C:nucleolus"/>
    <property type="evidence" value="ECO:0007669"/>
    <property type="project" value="TreeGrafter"/>
</dbReference>
<dbReference type="AlphaFoldDB" id="A0A0D3J8G7"/>
<protein>
    <recommendedName>
        <fullName evidence="2">URB1 C-terminal domain-containing protein</fullName>
    </recommendedName>
</protein>
<feature type="domain" description="URB1 C-terminal" evidence="2">
    <location>
        <begin position="204"/>
        <end position="264"/>
    </location>
</feature>
<dbReference type="GO" id="GO:0000466">
    <property type="term" value="P:maturation of 5.8S rRNA from tricistronic rRNA transcript (SSU-rRNA, 5.8S rRNA, LSU-rRNA)"/>
    <property type="evidence" value="ECO:0007669"/>
    <property type="project" value="TreeGrafter"/>
</dbReference>
<dbReference type="RefSeq" id="XP_005781837.1">
    <property type="nucleotide sequence ID" value="XM_005781780.1"/>
</dbReference>
<dbReference type="Pfam" id="PF16201">
    <property type="entry name" value="NopRA1"/>
    <property type="match status" value="2"/>
</dbReference>
<organism evidence="3 4">
    <name type="scientific">Emiliania huxleyi (strain CCMP1516)</name>
    <dbReference type="NCBI Taxonomy" id="280463"/>
    <lineage>
        <taxon>Eukaryota</taxon>
        <taxon>Haptista</taxon>
        <taxon>Haptophyta</taxon>
        <taxon>Prymnesiophyceae</taxon>
        <taxon>Isochrysidales</taxon>
        <taxon>Noelaerhabdaceae</taxon>
        <taxon>Emiliania</taxon>
    </lineage>
</organism>
<dbReference type="InterPro" id="IPR032436">
    <property type="entry name" value="URB1_C"/>
</dbReference>
<dbReference type="InterPro" id="IPR039844">
    <property type="entry name" value="URB1"/>
</dbReference>
<dbReference type="EnsemblProtists" id="EOD19802">
    <property type="protein sequence ID" value="EOD19802"/>
    <property type="gene ID" value="EMIHUDRAFT_242558"/>
</dbReference>
<dbReference type="GeneID" id="17265348"/>
<reference evidence="4" key="1">
    <citation type="journal article" date="2013" name="Nature">
        <title>Pan genome of the phytoplankton Emiliania underpins its global distribution.</title>
        <authorList>
            <person name="Read B.A."/>
            <person name="Kegel J."/>
            <person name="Klute M.J."/>
            <person name="Kuo A."/>
            <person name="Lefebvre S.C."/>
            <person name="Maumus F."/>
            <person name="Mayer C."/>
            <person name="Miller J."/>
            <person name="Monier A."/>
            <person name="Salamov A."/>
            <person name="Young J."/>
            <person name="Aguilar M."/>
            <person name="Claverie J.M."/>
            <person name="Frickenhaus S."/>
            <person name="Gonzalez K."/>
            <person name="Herman E.K."/>
            <person name="Lin Y.C."/>
            <person name="Napier J."/>
            <person name="Ogata H."/>
            <person name="Sarno A.F."/>
            <person name="Shmutz J."/>
            <person name="Schroeder D."/>
            <person name="de Vargas C."/>
            <person name="Verret F."/>
            <person name="von Dassow P."/>
            <person name="Valentin K."/>
            <person name="Van de Peer Y."/>
            <person name="Wheeler G."/>
            <person name="Dacks J.B."/>
            <person name="Delwiche C.F."/>
            <person name="Dyhrman S.T."/>
            <person name="Glockner G."/>
            <person name="John U."/>
            <person name="Richards T."/>
            <person name="Worden A.Z."/>
            <person name="Zhang X."/>
            <person name="Grigoriev I.V."/>
            <person name="Allen A.E."/>
            <person name="Bidle K."/>
            <person name="Borodovsky M."/>
            <person name="Bowler C."/>
            <person name="Brownlee C."/>
            <person name="Cock J.M."/>
            <person name="Elias M."/>
            <person name="Gladyshev V.N."/>
            <person name="Groth M."/>
            <person name="Guda C."/>
            <person name="Hadaegh A."/>
            <person name="Iglesias-Rodriguez M.D."/>
            <person name="Jenkins J."/>
            <person name="Jones B.M."/>
            <person name="Lawson T."/>
            <person name="Leese F."/>
            <person name="Lindquist E."/>
            <person name="Lobanov A."/>
            <person name="Lomsadze A."/>
            <person name="Malik S.B."/>
            <person name="Marsh M.E."/>
            <person name="Mackinder L."/>
            <person name="Mock T."/>
            <person name="Mueller-Roeber B."/>
            <person name="Pagarete A."/>
            <person name="Parker M."/>
            <person name="Probert I."/>
            <person name="Quesneville H."/>
            <person name="Raines C."/>
            <person name="Rensing S.A."/>
            <person name="Riano-Pachon D.M."/>
            <person name="Richier S."/>
            <person name="Rokitta S."/>
            <person name="Shiraiwa Y."/>
            <person name="Soanes D.M."/>
            <person name="van der Giezen M."/>
            <person name="Wahlund T.M."/>
            <person name="Williams B."/>
            <person name="Wilson W."/>
            <person name="Wolfe G."/>
            <person name="Wurch L.L."/>
        </authorList>
    </citation>
    <scope>NUCLEOTIDE SEQUENCE</scope>
</reference>
<dbReference type="STRING" id="2903.R1CBR7"/>
<keyword evidence="4" id="KW-1185">Reference proteome</keyword>
<dbReference type="EnsemblProtists" id="EOD29408">
    <property type="protein sequence ID" value="EOD29408"/>
    <property type="gene ID" value="EMIHUDRAFT_204067"/>
</dbReference>
<accession>A0A0D3J8G7</accession>
<evidence type="ECO:0000313" key="4">
    <source>
        <dbReference type="Proteomes" id="UP000013827"/>
    </source>
</evidence>
<dbReference type="KEGG" id="ehx:EMIHUDRAFT_204067"/>
<dbReference type="GeneID" id="19046757"/>
<evidence type="ECO:0000256" key="1">
    <source>
        <dbReference type="SAM" id="MobiDB-lite"/>
    </source>
</evidence>
<dbReference type="RefSeq" id="XP_005772231.1">
    <property type="nucleotide sequence ID" value="XM_005772174.1"/>
</dbReference>